<evidence type="ECO:0000256" key="3">
    <source>
        <dbReference type="PIRSR" id="PIRSR001220-1"/>
    </source>
</evidence>
<dbReference type="AlphaFoldDB" id="A0A840SAZ0"/>
<dbReference type="SUPFAM" id="SSF53774">
    <property type="entry name" value="Glutaminase/Asparaginase"/>
    <property type="match status" value="1"/>
</dbReference>
<evidence type="ECO:0000256" key="6">
    <source>
        <dbReference type="PROSITE-ProRule" id="PRU10100"/>
    </source>
</evidence>
<comment type="similarity">
    <text evidence="1">Belongs to the asparaginase 1 family.</text>
</comment>
<evidence type="ECO:0000256" key="1">
    <source>
        <dbReference type="ARBA" id="ARBA00010518"/>
    </source>
</evidence>
<keyword evidence="10" id="KW-1185">Reference proteome</keyword>
<feature type="domain" description="Asparaginase/glutaminase C-terminal" evidence="8">
    <location>
        <begin position="242"/>
        <end position="309"/>
    </location>
</feature>
<dbReference type="PRINTS" id="PR00139">
    <property type="entry name" value="ASNGLNASE"/>
</dbReference>
<dbReference type="GO" id="GO:0004067">
    <property type="term" value="F:asparaginase activity"/>
    <property type="evidence" value="ECO:0007669"/>
    <property type="project" value="UniProtKB-UniRule"/>
</dbReference>
<dbReference type="InterPro" id="IPR040919">
    <property type="entry name" value="Asparaginase_C"/>
</dbReference>
<feature type="binding site" evidence="4">
    <location>
        <begin position="92"/>
        <end position="93"/>
    </location>
    <ligand>
        <name>substrate</name>
    </ligand>
</feature>
<dbReference type="OrthoDB" id="9788068at2"/>
<dbReference type="PROSITE" id="PS00917">
    <property type="entry name" value="ASN_GLN_ASE_2"/>
    <property type="match status" value="1"/>
</dbReference>
<comment type="caution">
    <text evidence="9">The sequence shown here is derived from an EMBL/GenBank/DDBJ whole genome shotgun (WGS) entry which is preliminary data.</text>
</comment>
<protein>
    <submittedName>
        <fullName evidence="9">L-asparaginase</fullName>
        <ecNumber evidence="9">3.5.1.1</ecNumber>
    </submittedName>
</protein>
<dbReference type="FunFam" id="3.40.50.1170:FF:000001">
    <property type="entry name" value="L-asparaginase 2"/>
    <property type="match status" value="1"/>
</dbReference>
<dbReference type="PIRSF" id="PIRSF001220">
    <property type="entry name" value="L-ASNase_gatD"/>
    <property type="match status" value="1"/>
</dbReference>
<dbReference type="Pfam" id="PF00710">
    <property type="entry name" value="Asparaginase"/>
    <property type="match status" value="1"/>
</dbReference>
<evidence type="ECO:0000256" key="4">
    <source>
        <dbReference type="PIRSR" id="PIRSR001220-2"/>
    </source>
</evidence>
<feature type="active site" evidence="5">
    <location>
        <position position="13"/>
    </location>
</feature>
<dbReference type="CDD" id="cd08964">
    <property type="entry name" value="L-asparaginase_II"/>
    <property type="match status" value="1"/>
</dbReference>
<dbReference type="EC" id="3.5.1.1" evidence="9"/>
<dbReference type="SMART" id="SM00870">
    <property type="entry name" value="Asparaginase"/>
    <property type="match status" value="1"/>
</dbReference>
<keyword evidence="2 9" id="KW-0378">Hydrolase</keyword>
<accession>A0A840SAZ0</accession>
<dbReference type="InterPro" id="IPR027474">
    <property type="entry name" value="L-asparaginase_N"/>
</dbReference>
<sequence>MPSQVWILGTGGTIAGSAASSSDHVGYRAGQVGIEALVGAVPALQGRALAFEQLAQLDSKDMDFATWARLARRVQALLDDEAVRGIVITHGTDTLEETAYLLHRVLRDAAKPVVLTAAMRPASALSADGPQNLLDAVTLAEHEGARGVLVAFGGAVYRGDRIRKLHSYRVDAFGNPDGGPLAWMESGALRLLAPWPVSQAWGVAGLPEQGSAWPRVELLWNAAGVDGKLVALLQGLAAQEGRRLGLVVAGTGNGTLAEPLEAALKAAQAQGVAVRRCSRCGAGPVIGGDLPSAGALSAPQARVELLLTLLRP</sequence>
<evidence type="ECO:0000313" key="10">
    <source>
        <dbReference type="Proteomes" id="UP000554837"/>
    </source>
</evidence>
<dbReference type="InterPro" id="IPR036152">
    <property type="entry name" value="Asp/glu_Ase-like_sf"/>
</dbReference>
<dbReference type="PANTHER" id="PTHR11707">
    <property type="entry name" value="L-ASPARAGINASE"/>
    <property type="match status" value="1"/>
</dbReference>
<evidence type="ECO:0000256" key="5">
    <source>
        <dbReference type="PROSITE-ProRule" id="PRU10099"/>
    </source>
</evidence>
<dbReference type="GO" id="GO:0006528">
    <property type="term" value="P:asparagine metabolic process"/>
    <property type="evidence" value="ECO:0007669"/>
    <property type="project" value="InterPro"/>
</dbReference>
<gene>
    <name evidence="9" type="ORF">HNQ51_002858</name>
</gene>
<dbReference type="RefSeq" id="WP_138856534.1">
    <property type="nucleotide sequence ID" value="NZ_CP040709.1"/>
</dbReference>
<evidence type="ECO:0000259" key="7">
    <source>
        <dbReference type="Pfam" id="PF00710"/>
    </source>
</evidence>
<feature type="binding site" evidence="4">
    <location>
        <position position="59"/>
    </location>
    <ligand>
        <name>substrate</name>
    </ligand>
</feature>
<evidence type="ECO:0000313" key="9">
    <source>
        <dbReference type="EMBL" id="MBB5205539.1"/>
    </source>
</evidence>
<feature type="active site" description="O-isoaspartyl threonine intermediate" evidence="3">
    <location>
        <position position="13"/>
    </location>
</feature>
<dbReference type="Gene3D" id="3.40.50.40">
    <property type="match status" value="1"/>
</dbReference>
<organism evidence="9 10">
    <name type="scientific">Inhella inkyongensis</name>
    <dbReference type="NCBI Taxonomy" id="392593"/>
    <lineage>
        <taxon>Bacteria</taxon>
        <taxon>Pseudomonadati</taxon>
        <taxon>Pseudomonadota</taxon>
        <taxon>Betaproteobacteria</taxon>
        <taxon>Burkholderiales</taxon>
        <taxon>Sphaerotilaceae</taxon>
        <taxon>Inhella</taxon>
    </lineage>
</organism>
<evidence type="ECO:0000256" key="2">
    <source>
        <dbReference type="ARBA" id="ARBA00022801"/>
    </source>
</evidence>
<reference evidence="9 10" key="1">
    <citation type="submission" date="2020-08" db="EMBL/GenBank/DDBJ databases">
        <title>Genomic Encyclopedia of Type Strains, Phase IV (KMG-IV): sequencing the most valuable type-strain genomes for metagenomic binning, comparative biology and taxonomic classification.</title>
        <authorList>
            <person name="Goeker M."/>
        </authorList>
    </citation>
    <scope>NUCLEOTIDE SEQUENCE [LARGE SCALE GENOMIC DNA]</scope>
    <source>
        <strain evidence="9 10">DSM 23958</strain>
    </source>
</reference>
<dbReference type="Pfam" id="PF17763">
    <property type="entry name" value="Asparaginase_C"/>
    <property type="match status" value="1"/>
</dbReference>
<dbReference type="InterPro" id="IPR020827">
    <property type="entry name" value="Asparaginase/glutaminase_AS1"/>
</dbReference>
<proteinExistence type="inferred from homology"/>
<feature type="domain" description="L-asparaginase N-terminal" evidence="7">
    <location>
        <begin position="5"/>
        <end position="191"/>
    </location>
</feature>
<feature type="active site" evidence="6">
    <location>
        <position position="92"/>
    </location>
</feature>
<dbReference type="InterPro" id="IPR004550">
    <property type="entry name" value="AsnASE_II"/>
</dbReference>
<dbReference type="PIRSF" id="PIRSF500176">
    <property type="entry name" value="L_ASNase"/>
    <property type="match status" value="1"/>
</dbReference>
<dbReference type="SFLD" id="SFLDS00057">
    <property type="entry name" value="Glutaminase/Asparaginase"/>
    <property type="match status" value="1"/>
</dbReference>
<dbReference type="InterPro" id="IPR027475">
    <property type="entry name" value="Asparaginase/glutaminase_AS2"/>
</dbReference>
<dbReference type="EMBL" id="JACHHO010000004">
    <property type="protein sequence ID" value="MBB5205539.1"/>
    <property type="molecule type" value="Genomic_DNA"/>
</dbReference>
<name>A0A840SAZ0_9BURK</name>
<evidence type="ECO:0000259" key="8">
    <source>
        <dbReference type="Pfam" id="PF17763"/>
    </source>
</evidence>
<dbReference type="Proteomes" id="UP000554837">
    <property type="component" value="Unassembled WGS sequence"/>
</dbReference>
<dbReference type="InterPro" id="IPR006034">
    <property type="entry name" value="Asparaginase/glutaminase-like"/>
</dbReference>
<dbReference type="PROSITE" id="PS51732">
    <property type="entry name" value="ASN_GLN_ASE_3"/>
    <property type="match status" value="1"/>
</dbReference>
<dbReference type="PANTHER" id="PTHR11707:SF28">
    <property type="entry name" value="60 KDA LYSOPHOSPHOLIPASE"/>
    <property type="match status" value="1"/>
</dbReference>
<dbReference type="InterPro" id="IPR027473">
    <property type="entry name" value="L-asparaginase_C"/>
</dbReference>
<dbReference type="InterPro" id="IPR037152">
    <property type="entry name" value="L-asparaginase_N_sf"/>
</dbReference>
<dbReference type="Gene3D" id="3.40.50.1170">
    <property type="entry name" value="L-asparaginase, N-terminal domain"/>
    <property type="match status" value="1"/>
</dbReference>
<dbReference type="PROSITE" id="PS00144">
    <property type="entry name" value="ASN_GLN_ASE_1"/>
    <property type="match status" value="1"/>
</dbReference>